<proteinExistence type="inferred from homology"/>
<protein>
    <submittedName>
        <fullName evidence="3">BLM10_mid domain-containing protein</fullName>
    </submittedName>
</protein>
<name>A0A0N5AAD1_9BILA</name>
<keyword evidence="2" id="KW-1185">Reference proteome</keyword>
<dbReference type="GO" id="GO:0001042">
    <property type="term" value="F:RNA polymerase I core binding"/>
    <property type="evidence" value="ECO:0007669"/>
    <property type="project" value="TreeGrafter"/>
</dbReference>
<accession>A0A0N5AAD1</accession>
<dbReference type="Pfam" id="PF05327">
    <property type="entry name" value="RRN3"/>
    <property type="match status" value="1"/>
</dbReference>
<evidence type="ECO:0000313" key="2">
    <source>
        <dbReference type="Proteomes" id="UP000046393"/>
    </source>
</evidence>
<dbReference type="STRING" id="451379.A0A0N5AAD1"/>
<dbReference type="InterPro" id="IPR007991">
    <property type="entry name" value="RNA_pol_I_trans_ini_fac_RRN3"/>
</dbReference>
<dbReference type="GO" id="GO:0005634">
    <property type="term" value="C:nucleus"/>
    <property type="evidence" value="ECO:0007669"/>
    <property type="project" value="TreeGrafter"/>
</dbReference>
<dbReference type="PANTHER" id="PTHR12790">
    <property type="entry name" value="TRANSCRIPTION INITIATION FACTOR IA RRN3"/>
    <property type="match status" value="1"/>
</dbReference>
<dbReference type="WBParaSite" id="SMUV_0000109901-mRNA-1">
    <property type="protein sequence ID" value="SMUV_0000109901-mRNA-1"/>
    <property type="gene ID" value="SMUV_0000109901"/>
</dbReference>
<dbReference type="GO" id="GO:0001181">
    <property type="term" value="F:RNA polymerase I general transcription initiation factor activity"/>
    <property type="evidence" value="ECO:0007669"/>
    <property type="project" value="InterPro"/>
</dbReference>
<dbReference type="AlphaFoldDB" id="A0A0N5AAD1"/>
<evidence type="ECO:0000313" key="3">
    <source>
        <dbReference type="WBParaSite" id="SMUV_0000109901-mRNA-1"/>
    </source>
</evidence>
<reference evidence="3" key="1">
    <citation type="submission" date="2017-02" db="UniProtKB">
        <authorList>
            <consortium name="WormBaseParasite"/>
        </authorList>
    </citation>
    <scope>IDENTIFICATION</scope>
</reference>
<evidence type="ECO:0000256" key="1">
    <source>
        <dbReference type="ARBA" id="ARBA00010098"/>
    </source>
</evidence>
<comment type="similarity">
    <text evidence="1">Belongs to the RRN3 family.</text>
</comment>
<organism evidence="2 3">
    <name type="scientific">Syphacia muris</name>
    <dbReference type="NCBI Taxonomy" id="451379"/>
    <lineage>
        <taxon>Eukaryota</taxon>
        <taxon>Metazoa</taxon>
        <taxon>Ecdysozoa</taxon>
        <taxon>Nematoda</taxon>
        <taxon>Chromadorea</taxon>
        <taxon>Rhabditida</taxon>
        <taxon>Spirurina</taxon>
        <taxon>Oxyuridomorpha</taxon>
        <taxon>Oxyuroidea</taxon>
        <taxon>Oxyuridae</taxon>
        <taxon>Syphacia</taxon>
    </lineage>
</organism>
<dbReference type="GO" id="GO:0006361">
    <property type="term" value="P:transcription initiation at RNA polymerase I promoter"/>
    <property type="evidence" value="ECO:0007669"/>
    <property type="project" value="InterPro"/>
</dbReference>
<sequence>MLLESFVVLDSALSKKSTSSKVEEVRYSNASEDYGVFFMDEDNSLSYEKKLLEEEELEKKLDYSMFYMLSFIARAHSQEIPTCSDALLTPMDCNPVAQSDMYLLFRSAFEKNVLSAAGLKCVPFLMFYFLSLDKKYLKNFVEWLWNFIVIPSKSPSDWKKAHAAACYLGNLFSVAKFVDISFCCKWMEKFVNWCTRYVNETIGGSAGASAGTLRHGTFYAVCQALLVTFVHRYSEIVANNELEKVRQWSLGHIIHCPLQPLRYMNPVVASDFASISRFGSLQLVYCSHILPQVYDNVNMPFEPFFPFESYFLKRSSSFITNLILRFQPLPEDAGEVRWERNGTPSDLMSFKDAGSLEFLEDLRRDKDIENEEKRIWPIINSQRFDYSLSKLTSPSRAAVFLTSSSLMDAT</sequence>
<dbReference type="Proteomes" id="UP000046393">
    <property type="component" value="Unplaced"/>
</dbReference>
<dbReference type="PANTHER" id="PTHR12790:SF0">
    <property type="entry name" value="RNA POLYMERASE I-SPECIFIC TRANSCRIPTION INITIATION FACTOR RRN3-RELATED"/>
    <property type="match status" value="1"/>
</dbReference>